<evidence type="ECO:0000313" key="3">
    <source>
        <dbReference type="EMBL" id="SCW00821.1"/>
    </source>
</evidence>
<organism evidence="3 4">
    <name type="scientific">Lachancea fermentati</name>
    <name type="common">Zygosaccharomyces fermentati</name>
    <dbReference type="NCBI Taxonomy" id="4955"/>
    <lineage>
        <taxon>Eukaryota</taxon>
        <taxon>Fungi</taxon>
        <taxon>Dikarya</taxon>
        <taxon>Ascomycota</taxon>
        <taxon>Saccharomycotina</taxon>
        <taxon>Saccharomycetes</taxon>
        <taxon>Saccharomycetales</taxon>
        <taxon>Saccharomycetaceae</taxon>
        <taxon>Lachancea</taxon>
    </lineage>
</organism>
<protein>
    <submittedName>
        <fullName evidence="3">LAFE_0C12750g1_1</fullName>
    </submittedName>
</protein>
<dbReference type="EMBL" id="LT598485">
    <property type="protein sequence ID" value="SCW00821.1"/>
    <property type="molecule type" value="Genomic_DNA"/>
</dbReference>
<keyword evidence="2" id="KW-0812">Transmembrane</keyword>
<evidence type="ECO:0000256" key="1">
    <source>
        <dbReference type="SAM" id="MobiDB-lite"/>
    </source>
</evidence>
<dbReference type="Proteomes" id="UP000190831">
    <property type="component" value="Chromosome C"/>
</dbReference>
<name>A0A1G4MAG3_LACFM</name>
<keyword evidence="2" id="KW-1133">Transmembrane helix</keyword>
<reference evidence="3 4" key="1">
    <citation type="submission" date="2016-03" db="EMBL/GenBank/DDBJ databases">
        <authorList>
            <person name="Devillers H."/>
        </authorList>
    </citation>
    <scope>NUCLEOTIDE SEQUENCE [LARGE SCALE GENOMIC DNA]</scope>
    <source>
        <strain evidence="3">CBS 6772</strain>
    </source>
</reference>
<dbReference type="OrthoDB" id="4061674at2759"/>
<evidence type="ECO:0000256" key="2">
    <source>
        <dbReference type="SAM" id="Phobius"/>
    </source>
</evidence>
<accession>A0A1G4MAG3</accession>
<feature type="region of interest" description="Disordered" evidence="1">
    <location>
        <begin position="81"/>
        <end position="103"/>
    </location>
</feature>
<proteinExistence type="predicted"/>
<gene>
    <name evidence="3" type="ORF">LAFE_0C12750G</name>
</gene>
<sequence>MKIDSNVYREAHKLAVMPRMKMLFYGIVCGATVPAMYLRTYYLPQIRAEDAENIQILENQVTQLEQRTKGMDPIMRISTRTESKKKKAEPFSENTTKTSENLGAMGGVGEIPIASWHIGGRNRFANDEKYRQLVEEANAIMFSSIM</sequence>
<evidence type="ECO:0000313" key="4">
    <source>
        <dbReference type="Proteomes" id="UP000190831"/>
    </source>
</evidence>
<keyword evidence="2" id="KW-0472">Membrane</keyword>
<feature type="compositionally biased region" description="Polar residues" evidence="1">
    <location>
        <begin position="92"/>
        <end position="101"/>
    </location>
</feature>
<keyword evidence="4" id="KW-1185">Reference proteome</keyword>
<dbReference type="AlphaFoldDB" id="A0A1G4MAG3"/>
<dbReference type="OMA" id="PIASWHI"/>
<feature type="transmembrane region" description="Helical" evidence="2">
    <location>
        <begin position="22"/>
        <end position="42"/>
    </location>
</feature>